<proteinExistence type="inferred from homology"/>
<dbReference type="RefSeq" id="WP_129654197.1">
    <property type="nucleotide sequence ID" value="NZ_ML142909.1"/>
</dbReference>
<dbReference type="GO" id="GO:0005975">
    <property type="term" value="P:carbohydrate metabolic process"/>
    <property type="evidence" value="ECO:0007669"/>
    <property type="project" value="InterPro"/>
</dbReference>
<dbReference type="PRINTS" id="PR00738">
    <property type="entry name" value="GLHYDRLASE20"/>
</dbReference>
<evidence type="ECO:0000256" key="3">
    <source>
        <dbReference type="ARBA" id="ARBA00012663"/>
    </source>
</evidence>
<dbReference type="SUPFAM" id="SSF51445">
    <property type="entry name" value="(Trans)glycosidases"/>
    <property type="match status" value="1"/>
</dbReference>
<evidence type="ECO:0000256" key="1">
    <source>
        <dbReference type="ARBA" id="ARBA00001231"/>
    </source>
</evidence>
<dbReference type="Pfam" id="PF02838">
    <property type="entry name" value="Glyco_hydro_20b"/>
    <property type="match status" value="1"/>
</dbReference>
<evidence type="ECO:0000259" key="8">
    <source>
        <dbReference type="Pfam" id="PF02838"/>
    </source>
</evidence>
<dbReference type="PANTHER" id="PTHR22600:SF57">
    <property type="entry name" value="BETA-N-ACETYLHEXOSAMINIDASE"/>
    <property type="match status" value="1"/>
</dbReference>
<evidence type="ECO:0000256" key="5">
    <source>
        <dbReference type="ARBA" id="ARBA00023295"/>
    </source>
</evidence>
<evidence type="ECO:0000313" key="10">
    <source>
        <dbReference type="Proteomes" id="UP000290261"/>
    </source>
</evidence>
<gene>
    <name evidence="9" type="ORF">DN53_13145</name>
</gene>
<keyword evidence="4" id="KW-0378">Hydrolase</keyword>
<name>A0A444VLW9_9FLAO</name>
<evidence type="ECO:0000256" key="4">
    <source>
        <dbReference type="ARBA" id="ARBA00022801"/>
    </source>
</evidence>
<dbReference type="EMBL" id="JJMP01000004">
    <property type="protein sequence ID" value="RYC51766.1"/>
    <property type="molecule type" value="Genomic_DNA"/>
</dbReference>
<dbReference type="GO" id="GO:0030203">
    <property type="term" value="P:glycosaminoglycan metabolic process"/>
    <property type="evidence" value="ECO:0007669"/>
    <property type="project" value="TreeGrafter"/>
</dbReference>
<keyword evidence="10" id="KW-1185">Reference proteome</keyword>
<dbReference type="InterPro" id="IPR015882">
    <property type="entry name" value="HEX_bac_N"/>
</dbReference>
<dbReference type="Proteomes" id="UP000290261">
    <property type="component" value="Unassembled WGS sequence"/>
</dbReference>
<dbReference type="GO" id="GO:0004563">
    <property type="term" value="F:beta-N-acetylhexosaminidase activity"/>
    <property type="evidence" value="ECO:0007669"/>
    <property type="project" value="UniProtKB-EC"/>
</dbReference>
<dbReference type="Gene3D" id="3.20.20.80">
    <property type="entry name" value="Glycosidases"/>
    <property type="match status" value="1"/>
</dbReference>
<feature type="domain" description="Beta-hexosaminidase bacterial type N-terminal" evidence="8">
    <location>
        <begin position="43"/>
        <end position="158"/>
    </location>
</feature>
<accession>A0A444VLW9</accession>
<evidence type="ECO:0000259" key="7">
    <source>
        <dbReference type="Pfam" id="PF00728"/>
    </source>
</evidence>
<dbReference type="GO" id="GO:0016020">
    <property type="term" value="C:membrane"/>
    <property type="evidence" value="ECO:0007669"/>
    <property type="project" value="TreeGrafter"/>
</dbReference>
<dbReference type="AlphaFoldDB" id="A0A444VLW9"/>
<dbReference type="Pfam" id="PF00728">
    <property type="entry name" value="Glyco_hydro_20"/>
    <property type="match status" value="1"/>
</dbReference>
<organism evidence="9 10">
    <name type="scientific">Flagellimonas olearia</name>
    <dbReference type="NCBI Taxonomy" id="552546"/>
    <lineage>
        <taxon>Bacteria</taxon>
        <taxon>Pseudomonadati</taxon>
        <taxon>Bacteroidota</taxon>
        <taxon>Flavobacteriia</taxon>
        <taxon>Flavobacteriales</taxon>
        <taxon>Flavobacteriaceae</taxon>
        <taxon>Flagellimonas</taxon>
    </lineage>
</organism>
<dbReference type="Gene3D" id="3.30.379.10">
    <property type="entry name" value="Chitobiase/beta-hexosaminidase domain 2-like"/>
    <property type="match status" value="1"/>
</dbReference>
<keyword evidence="5" id="KW-0326">Glycosidase</keyword>
<dbReference type="InterPro" id="IPR025705">
    <property type="entry name" value="Beta_hexosaminidase_sua/sub"/>
</dbReference>
<comment type="catalytic activity">
    <reaction evidence="1">
        <text>Hydrolysis of terminal non-reducing N-acetyl-D-hexosamine residues in N-acetyl-beta-D-hexosaminides.</text>
        <dbReference type="EC" id="3.2.1.52"/>
    </reaction>
</comment>
<evidence type="ECO:0000313" key="9">
    <source>
        <dbReference type="EMBL" id="RYC51766.1"/>
    </source>
</evidence>
<keyword evidence="6" id="KW-0732">Signal</keyword>
<evidence type="ECO:0000256" key="6">
    <source>
        <dbReference type="SAM" id="SignalP"/>
    </source>
</evidence>
<reference evidence="9 10" key="1">
    <citation type="submission" date="2014-04" db="EMBL/GenBank/DDBJ databases">
        <title>Whole genome of Muricauda olearia.</title>
        <authorList>
            <person name="Zhang X.-H."/>
            <person name="Tang K."/>
        </authorList>
    </citation>
    <scope>NUCLEOTIDE SEQUENCE [LARGE SCALE GENOMIC DNA]</scope>
    <source>
        <strain evidence="9 10">Th120</strain>
    </source>
</reference>
<dbReference type="SUPFAM" id="SSF55545">
    <property type="entry name" value="beta-N-acetylhexosaminidase-like domain"/>
    <property type="match status" value="1"/>
</dbReference>
<feature type="domain" description="Glycoside hydrolase family 20 catalytic" evidence="7">
    <location>
        <begin position="161"/>
        <end position="266"/>
    </location>
</feature>
<dbReference type="InterPro" id="IPR015883">
    <property type="entry name" value="Glyco_hydro_20_cat"/>
</dbReference>
<comment type="caution">
    <text evidence="9">The sequence shown here is derived from an EMBL/GenBank/DDBJ whole genome shotgun (WGS) entry which is preliminary data.</text>
</comment>
<sequence>MERLKKAFALFSILISLLTINTLCSQSFQSKFTVETLNNAPVKLIPFPQKVEWGKGVRLISSFRVETDSTLPLSIQSELESICRDTGILMDGKATDTIHFHKDPSLPDEGYDLTVTEMAIHITAATEEGQYYALQTLRQLISHQKDVILLNQCTISDWPAFSIRGYMLDVGRNFQSIQSLKEQMDVMARYKLNTFQWHLTDRPAWRIESKVHPELNDPKNHRPSRDPGRFYTYAEIRDFIEYAAERQIQVIPEIDMPGHSDAFTTATGYKMESREGIKILERILEEFFNEIPKSYCPILHIGSDEVEIEDPKGFMDHMVNFVREHDRDVMVWNPGLEADNDVIRQTWKPNNVGHRGYREVDSWNNYINNGDPFIHIPKLFFKPIGNGSKNKILGGIICLWPDVNLNAEEEAITTNPLYPSLLTYAWTTWTADVQKASKDYLTMVPPKGTVENEYFAAFEKFLMHHKEAYFKDKPFPYVAQANTIWELMGPMETAHKSKIKKLATGNTVYIRDRFKQGGQFPEAQPGETYIAKTYVHSSKEQEVDAWISFETPYRANRVYSGIPQRGKWDANGGTVLLNGQPLPSPEWKNPGWKPTKTEGWGTFQDQETPWKKEELYWTREPTKLFLKKGWNEVEIKVPGTNSYQNWMFTFAIGQPGIEFSTKPVTE</sequence>
<comment type="similarity">
    <text evidence="2">Belongs to the glycosyl hydrolase 20 family.</text>
</comment>
<dbReference type="InterPro" id="IPR017853">
    <property type="entry name" value="GH"/>
</dbReference>
<dbReference type="EC" id="3.2.1.52" evidence="3"/>
<protein>
    <recommendedName>
        <fullName evidence="3">beta-N-acetylhexosaminidase</fullName>
        <ecNumber evidence="3">3.2.1.52</ecNumber>
    </recommendedName>
</protein>
<feature type="signal peptide" evidence="6">
    <location>
        <begin position="1"/>
        <end position="21"/>
    </location>
</feature>
<evidence type="ECO:0000256" key="2">
    <source>
        <dbReference type="ARBA" id="ARBA00006285"/>
    </source>
</evidence>
<dbReference type="InterPro" id="IPR029018">
    <property type="entry name" value="Hex-like_dom2"/>
</dbReference>
<dbReference type="PANTHER" id="PTHR22600">
    <property type="entry name" value="BETA-HEXOSAMINIDASE"/>
    <property type="match status" value="1"/>
</dbReference>
<feature type="chain" id="PRO_5018971047" description="beta-N-acetylhexosaminidase" evidence="6">
    <location>
        <begin position="22"/>
        <end position="666"/>
    </location>
</feature>